<dbReference type="PANTHER" id="PTHR22946">
    <property type="entry name" value="DIENELACTONE HYDROLASE DOMAIN-CONTAINING PROTEIN-RELATED"/>
    <property type="match status" value="1"/>
</dbReference>
<keyword evidence="1" id="KW-0378">Hydrolase</keyword>
<dbReference type="InterPro" id="IPR029058">
    <property type="entry name" value="AB_hydrolase_fold"/>
</dbReference>
<proteinExistence type="predicted"/>
<dbReference type="GO" id="GO:0016788">
    <property type="term" value="F:hydrolase activity, acting on ester bonds"/>
    <property type="evidence" value="ECO:0007669"/>
    <property type="project" value="UniProtKB-ARBA"/>
</dbReference>
<organism evidence="3 4">
    <name type="scientific">Meripilus lineatus</name>
    <dbReference type="NCBI Taxonomy" id="2056292"/>
    <lineage>
        <taxon>Eukaryota</taxon>
        <taxon>Fungi</taxon>
        <taxon>Dikarya</taxon>
        <taxon>Basidiomycota</taxon>
        <taxon>Agaricomycotina</taxon>
        <taxon>Agaricomycetes</taxon>
        <taxon>Polyporales</taxon>
        <taxon>Meripilaceae</taxon>
        <taxon>Meripilus</taxon>
    </lineage>
</organism>
<evidence type="ECO:0000313" key="3">
    <source>
        <dbReference type="EMBL" id="KAJ3486947.1"/>
    </source>
</evidence>
<keyword evidence="4" id="KW-1185">Reference proteome</keyword>
<dbReference type="EMBL" id="JANAWD010000106">
    <property type="protein sequence ID" value="KAJ3486947.1"/>
    <property type="molecule type" value="Genomic_DNA"/>
</dbReference>
<dbReference type="AlphaFoldDB" id="A0AAD5VBE1"/>
<dbReference type="Proteomes" id="UP001212997">
    <property type="component" value="Unassembled WGS sequence"/>
</dbReference>
<dbReference type="Pfam" id="PF12146">
    <property type="entry name" value="Hydrolase_4"/>
    <property type="match status" value="1"/>
</dbReference>
<dbReference type="SUPFAM" id="SSF53474">
    <property type="entry name" value="alpha/beta-Hydrolases"/>
    <property type="match status" value="1"/>
</dbReference>
<gene>
    <name evidence="3" type="ORF">NLI96_g3875</name>
</gene>
<dbReference type="InterPro" id="IPR022742">
    <property type="entry name" value="Hydrolase_4"/>
</dbReference>
<evidence type="ECO:0000313" key="4">
    <source>
        <dbReference type="Proteomes" id="UP001212997"/>
    </source>
</evidence>
<protein>
    <recommendedName>
        <fullName evidence="2">Serine aminopeptidase S33 domain-containing protein</fullName>
    </recommendedName>
</protein>
<comment type="caution">
    <text evidence="3">The sequence shown here is derived from an EMBL/GenBank/DDBJ whole genome shotgun (WGS) entry which is preliminary data.</text>
</comment>
<accession>A0AAD5VBE1</accession>
<dbReference type="PANTHER" id="PTHR22946:SF9">
    <property type="entry name" value="POLYKETIDE TRANSFERASE AF380"/>
    <property type="match status" value="1"/>
</dbReference>
<reference evidence="3" key="1">
    <citation type="submission" date="2022-07" db="EMBL/GenBank/DDBJ databases">
        <title>Genome Sequence of Physisporinus lineatus.</title>
        <authorList>
            <person name="Buettner E."/>
        </authorList>
    </citation>
    <scope>NUCLEOTIDE SEQUENCE</scope>
    <source>
        <strain evidence="3">VT162</strain>
    </source>
</reference>
<evidence type="ECO:0000256" key="1">
    <source>
        <dbReference type="ARBA" id="ARBA00022801"/>
    </source>
</evidence>
<feature type="domain" description="Serine aminopeptidase S33" evidence="2">
    <location>
        <begin position="184"/>
        <end position="231"/>
    </location>
</feature>
<name>A0AAD5VBE1_9APHY</name>
<dbReference type="Gene3D" id="3.40.50.1820">
    <property type="entry name" value="alpha/beta hydrolase"/>
    <property type="match status" value="1"/>
</dbReference>
<dbReference type="InterPro" id="IPR050261">
    <property type="entry name" value="FrsA_esterase"/>
</dbReference>
<evidence type="ECO:0000259" key="2">
    <source>
        <dbReference type="Pfam" id="PF12146"/>
    </source>
</evidence>
<sequence length="286" mass="30786">MLTAPFPKWSSHLAPSLGPLQPHHVQNLRVRAARATQVEILVQDPPSHTVPAILHDPHSTLARGAPCAVILVSGAGGGVSGPGGIYPSLATKLASLFNLPILRLDYRRPAQNRYCVSDVYAAMDFISHATRYPGINKFVLVGWSFGSAPILTVASGPRRRQVLGVASIAGQTAQTDGIDSIAPTPVLIMHGTEDKVLSPSCSQTLYQRYGDSGQRTLKLFEGDNHGLTNNSDEVERLLLEFVLDCAGIVPDAQKKVAMGENLTGNVEDEIQTMREGHDLENGERLE</sequence>